<dbReference type="OrthoDB" id="4095311at2759"/>
<evidence type="ECO:0000313" key="2">
    <source>
        <dbReference type="Proteomes" id="UP000094336"/>
    </source>
</evidence>
<dbReference type="RefSeq" id="XP_018983824.1">
    <property type="nucleotide sequence ID" value="XM_019129493.1"/>
</dbReference>
<keyword evidence="2" id="KW-1185">Reference proteome</keyword>
<evidence type="ECO:0000313" key="1">
    <source>
        <dbReference type="EMBL" id="ODQ78496.1"/>
    </source>
</evidence>
<proteinExistence type="predicted"/>
<dbReference type="Proteomes" id="UP000094336">
    <property type="component" value="Unassembled WGS sequence"/>
</dbReference>
<dbReference type="EMBL" id="KV454435">
    <property type="protein sequence ID" value="ODQ78496.1"/>
    <property type="molecule type" value="Genomic_DNA"/>
</dbReference>
<reference evidence="2" key="1">
    <citation type="submission" date="2016-05" db="EMBL/GenBank/DDBJ databases">
        <title>Comparative genomics of biotechnologically important yeasts.</title>
        <authorList>
            <consortium name="DOE Joint Genome Institute"/>
            <person name="Riley R."/>
            <person name="Haridas S."/>
            <person name="Wolfe K.H."/>
            <person name="Lopes M.R."/>
            <person name="Hittinger C.T."/>
            <person name="Goker M."/>
            <person name="Salamov A."/>
            <person name="Wisecaver J."/>
            <person name="Long T.M."/>
            <person name="Aerts A.L."/>
            <person name="Barry K."/>
            <person name="Choi C."/>
            <person name="Clum A."/>
            <person name="Coughlan A.Y."/>
            <person name="Deshpande S."/>
            <person name="Douglass A.P."/>
            <person name="Hanson S.J."/>
            <person name="Klenk H.-P."/>
            <person name="Labutti K."/>
            <person name="Lapidus A."/>
            <person name="Lindquist E."/>
            <person name="Lipzen A."/>
            <person name="Meier-Kolthoff J.P."/>
            <person name="Ohm R.A."/>
            <person name="Otillar R.P."/>
            <person name="Pangilinan J."/>
            <person name="Peng Y."/>
            <person name="Rokas A."/>
            <person name="Rosa C.A."/>
            <person name="Scheuner C."/>
            <person name="Sibirny A.A."/>
            <person name="Slot J.C."/>
            <person name="Stielow J.B."/>
            <person name="Sun H."/>
            <person name="Kurtzman C.P."/>
            <person name="Blackwell M."/>
            <person name="Grigoriev I.V."/>
            <person name="Jeffries T.W."/>
        </authorList>
    </citation>
    <scope>NUCLEOTIDE SEQUENCE [LARGE SCALE GENOMIC DNA]</scope>
    <source>
        <strain evidence="2">NRRL Y-12698</strain>
    </source>
</reference>
<dbReference type="GeneID" id="30147346"/>
<dbReference type="STRING" id="984486.A0A1E3QLC2"/>
<name>A0A1E3QLC2_9ASCO</name>
<accession>A0A1E3QLC2</accession>
<gene>
    <name evidence="1" type="ORF">BABINDRAFT_162704</name>
</gene>
<sequence>MSDSRSSKVEDYLRALSPLFTSALPCATDEYGLYIPNLDALSVALRDPDSREAPLLKDRLPSLVQIINEIMSSSLPDSTTHEGILVSLFKVLINLTADNSLNSNLAFQGQREFLWKNISSNLQNYSALNSILVVAVANAIRISQSASEEECPLSWNCDDLMEVFSPLIVYTYRKYQEMDVTIEDLASELESIHHLSTRLSNVTLSLSVDDELMSMADVLLKGIDQANVREGKFIVDDEVLSESLQHVATAIYTISAYEALHSMHPARTLSVQTTLIEACRKLSLIDADRLENATLINRLVFAAIGLVSSLPTNTNEPELPLAVNEIINADGIATPYSASAACIILGNYITSREKQASFLNATLGANKNAFMDALPRRFGEFNDVVQYQALHLMQFLIEDEILLAKIFEHNWQSFVKATKIVSDNRQYYQSIASQLLAVLTKLVPCIDNVSWVEAFVTDVFNASIHSLVTDDAFSTESVNLEQALLSKTIGLQAAQTPFSADLIVTTHALINEVLQLPDTGTISSSVIMAKIKSVAEVLHTDASLLLTHASLALFLEKLYVNMLVEENPVSSDLLPPEKKALYNNSKFIAAKVLQHVTAVESETDDTRDFEALKAAASLVLRL</sequence>
<organism evidence="1 2">
    <name type="scientific">Babjeviella inositovora NRRL Y-12698</name>
    <dbReference type="NCBI Taxonomy" id="984486"/>
    <lineage>
        <taxon>Eukaryota</taxon>
        <taxon>Fungi</taxon>
        <taxon>Dikarya</taxon>
        <taxon>Ascomycota</taxon>
        <taxon>Saccharomycotina</taxon>
        <taxon>Pichiomycetes</taxon>
        <taxon>Serinales incertae sedis</taxon>
        <taxon>Babjeviella</taxon>
    </lineage>
</organism>
<protein>
    <recommendedName>
        <fullName evidence="3">SWI5-dependent HO expression protein 4</fullName>
    </recommendedName>
</protein>
<evidence type="ECO:0008006" key="3">
    <source>
        <dbReference type="Google" id="ProtNLM"/>
    </source>
</evidence>
<dbReference type="AlphaFoldDB" id="A0A1E3QLC2"/>